<name>A0A839GG94_9BACT</name>
<feature type="chain" id="PRO_5032954237" description="Peptidyl-prolyl cis-trans isomerase" evidence="7">
    <location>
        <begin position="25"/>
        <end position="175"/>
    </location>
</feature>
<evidence type="ECO:0000256" key="7">
    <source>
        <dbReference type="SAM" id="SignalP"/>
    </source>
</evidence>
<accession>A0A839GG94</accession>
<evidence type="ECO:0000256" key="4">
    <source>
        <dbReference type="ARBA" id="ARBA00023235"/>
    </source>
</evidence>
<dbReference type="EMBL" id="JACJIQ010000004">
    <property type="protein sequence ID" value="MBA9076613.1"/>
    <property type="molecule type" value="Genomic_DNA"/>
</dbReference>
<keyword evidence="3 5" id="KW-0697">Rotamase</keyword>
<dbReference type="InterPro" id="IPR001179">
    <property type="entry name" value="PPIase_FKBP_dom"/>
</dbReference>
<organism evidence="9 10">
    <name type="scientific">Rufibacter quisquiliarum</name>
    <dbReference type="NCBI Taxonomy" id="1549639"/>
    <lineage>
        <taxon>Bacteria</taxon>
        <taxon>Pseudomonadati</taxon>
        <taxon>Bacteroidota</taxon>
        <taxon>Cytophagia</taxon>
        <taxon>Cytophagales</taxon>
        <taxon>Hymenobacteraceae</taxon>
        <taxon>Rufibacter</taxon>
    </lineage>
</organism>
<evidence type="ECO:0000256" key="6">
    <source>
        <dbReference type="RuleBase" id="RU003915"/>
    </source>
</evidence>
<dbReference type="PROSITE" id="PS51257">
    <property type="entry name" value="PROKAR_LIPOPROTEIN"/>
    <property type="match status" value="1"/>
</dbReference>
<evidence type="ECO:0000256" key="1">
    <source>
        <dbReference type="ARBA" id="ARBA00000971"/>
    </source>
</evidence>
<comment type="caution">
    <text evidence="9">The sequence shown here is derived from an EMBL/GenBank/DDBJ whole genome shotgun (WGS) entry which is preliminary data.</text>
</comment>
<dbReference type="RefSeq" id="WP_182512402.1">
    <property type="nucleotide sequence ID" value="NZ_JACJIQ010000004.1"/>
</dbReference>
<dbReference type="PROSITE" id="PS50059">
    <property type="entry name" value="FKBP_PPIASE"/>
    <property type="match status" value="1"/>
</dbReference>
<evidence type="ECO:0000313" key="9">
    <source>
        <dbReference type="EMBL" id="MBA9076613.1"/>
    </source>
</evidence>
<dbReference type="EC" id="5.2.1.8" evidence="6"/>
<dbReference type="PANTHER" id="PTHR43811">
    <property type="entry name" value="FKBP-TYPE PEPTIDYL-PROLYL CIS-TRANS ISOMERASE FKPA"/>
    <property type="match status" value="1"/>
</dbReference>
<proteinExistence type="inferred from homology"/>
<comment type="catalytic activity">
    <reaction evidence="1 5 6">
        <text>[protein]-peptidylproline (omega=180) = [protein]-peptidylproline (omega=0)</text>
        <dbReference type="Rhea" id="RHEA:16237"/>
        <dbReference type="Rhea" id="RHEA-COMP:10747"/>
        <dbReference type="Rhea" id="RHEA-COMP:10748"/>
        <dbReference type="ChEBI" id="CHEBI:83833"/>
        <dbReference type="ChEBI" id="CHEBI:83834"/>
        <dbReference type="EC" id="5.2.1.8"/>
    </reaction>
</comment>
<evidence type="ECO:0000256" key="3">
    <source>
        <dbReference type="ARBA" id="ARBA00023110"/>
    </source>
</evidence>
<dbReference type="AlphaFoldDB" id="A0A839GG94"/>
<dbReference type="GO" id="GO:0003755">
    <property type="term" value="F:peptidyl-prolyl cis-trans isomerase activity"/>
    <property type="evidence" value="ECO:0007669"/>
    <property type="project" value="UniProtKB-UniRule"/>
</dbReference>
<dbReference type="Proteomes" id="UP000563094">
    <property type="component" value="Unassembled WGS sequence"/>
</dbReference>
<comment type="similarity">
    <text evidence="2 6">Belongs to the FKBP-type PPIase family.</text>
</comment>
<reference evidence="9 10" key="1">
    <citation type="submission" date="2020-08" db="EMBL/GenBank/DDBJ databases">
        <title>Genomic Encyclopedia of Type Strains, Phase IV (KMG-IV): sequencing the most valuable type-strain genomes for metagenomic binning, comparative biology and taxonomic classification.</title>
        <authorList>
            <person name="Goeker M."/>
        </authorList>
    </citation>
    <scope>NUCLEOTIDE SEQUENCE [LARGE SCALE GENOMIC DNA]</scope>
    <source>
        <strain evidence="9 10">DSM 29854</strain>
    </source>
</reference>
<keyword evidence="10" id="KW-1185">Reference proteome</keyword>
<sequence length="175" mass="19643">MQPLVRKGLLWQWMLSICFVLAFASCNDKDPYDPYANFDAAAQAKLDDELIQSYLKTNGITDTVKTASGLYYKVIEAGDGARPVLGNKIKVHYIGKFIQNSVIFESTYASPPHEPQTFVLDTRLIKGWTEGIPMMRKGEKARLWIPSHLAYGLLGNGKIPGNTPIMFEIYLLDIL</sequence>
<feature type="signal peptide" evidence="7">
    <location>
        <begin position="1"/>
        <end position="24"/>
    </location>
</feature>
<dbReference type="Pfam" id="PF00254">
    <property type="entry name" value="FKBP_C"/>
    <property type="match status" value="1"/>
</dbReference>
<dbReference type="InterPro" id="IPR046357">
    <property type="entry name" value="PPIase_dom_sf"/>
</dbReference>
<evidence type="ECO:0000313" key="10">
    <source>
        <dbReference type="Proteomes" id="UP000563094"/>
    </source>
</evidence>
<feature type="domain" description="PPIase FKBP-type" evidence="8">
    <location>
        <begin position="86"/>
        <end position="175"/>
    </location>
</feature>
<evidence type="ECO:0000256" key="5">
    <source>
        <dbReference type="PROSITE-ProRule" id="PRU00277"/>
    </source>
</evidence>
<evidence type="ECO:0000256" key="2">
    <source>
        <dbReference type="ARBA" id="ARBA00006577"/>
    </source>
</evidence>
<evidence type="ECO:0000259" key="8">
    <source>
        <dbReference type="PROSITE" id="PS50059"/>
    </source>
</evidence>
<gene>
    <name evidence="9" type="ORF">FHS90_001319</name>
</gene>
<dbReference type="SUPFAM" id="SSF54534">
    <property type="entry name" value="FKBP-like"/>
    <property type="match status" value="1"/>
</dbReference>
<dbReference type="PANTHER" id="PTHR43811:SF19">
    <property type="entry name" value="39 KDA FK506-BINDING NUCLEAR PROTEIN"/>
    <property type="match status" value="1"/>
</dbReference>
<keyword evidence="4 5" id="KW-0413">Isomerase</keyword>
<dbReference type="Gene3D" id="3.10.50.40">
    <property type="match status" value="1"/>
</dbReference>
<keyword evidence="7" id="KW-0732">Signal</keyword>
<protein>
    <recommendedName>
        <fullName evidence="6">Peptidyl-prolyl cis-trans isomerase</fullName>
        <ecNumber evidence="6">5.2.1.8</ecNumber>
    </recommendedName>
</protein>